<keyword evidence="2" id="KW-0963">Cytoplasm</keyword>
<evidence type="ECO:0000256" key="1">
    <source>
        <dbReference type="ARBA" id="ARBA00004496"/>
    </source>
</evidence>
<dbReference type="InterPro" id="IPR018957">
    <property type="entry name" value="Znf_C3HC4_RING-type"/>
</dbReference>
<evidence type="ECO:0000256" key="6">
    <source>
        <dbReference type="PROSITE-ProRule" id="PRU00175"/>
    </source>
</evidence>
<feature type="region of interest" description="Disordered" evidence="7">
    <location>
        <begin position="656"/>
        <end position="678"/>
    </location>
</feature>
<evidence type="ECO:0000313" key="9">
    <source>
        <dbReference type="EMBL" id="EYU34830.1"/>
    </source>
</evidence>
<comment type="subcellular location">
    <subcellularLocation>
        <location evidence="1">Cytoplasm</location>
    </subcellularLocation>
</comment>
<protein>
    <recommendedName>
        <fullName evidence="8">RING-type domain-containing protein</fullName>
    </recommendedName>
</protein>
<dbReference type="InterPro" id="IPR001841">
    <property type="entry name" value="Znf_RING"/>
</dbReference>
<reference evidence="9 10" key="1">
    <citation type="journal article" date="2013" name="Proc. Natl. Acad. Sci. U.S.A.">
        <title>Fine-scale variation in meiotic recombination in Mimulus inferred from population shotgun sequencing.</title>
        <authorList>
            <person name="Hellsten U."/>
            <person name="Wright K.M."/>
            <person name="Jenkins J."/>
            <person name="Shu S."/>
            <person name="Yuan Y."/>
            <person name="Wessler S.R."/>
            <person name="Schmutz J."/>
            <person name="Willis J.H."/>
            <person name="Rokhsar D.S."/>
        </authorList>
    </citation>
    <scope>NUCLEOTIDE SEQUENCE [LARGE SCALE GENOMIC DNA]</scope>
    <source>
        <strain evidence="10">cv. DUN x IM62</strain>
    </source>
</reference>
<dbReference type="PANTHER" id="PTHR12983:SF9">
    <property type="entry name" value="E3 UBIQUITIN-PROTEIN LIGASE RNF10"/>
    <property type="match status" value="1"/>
</dbReference>
<organism evidence="9 10">
    <name type="scientific">Erythranthe guttata</name>
    <name type="common">Yellow monkey flower</name>
    <name type="synonym">Mimulus guttatus</name>
    <dbReference type="NCBI Taxonomy" id="4155"/>
    <lineage>
        <taxon>Eukaryota</taxon>
        <taxon>Viridiplantae</taxon>
        <taxon>Streptophyta</taxon>
        <taxon>Embryophyta</taxon>
        <taxon>Tracheophyta</taxon>
        <taxon>Spermatophyta</taxon>
        <taxon>Magnoliopsida</taxon>
        <taxon>eudicotyledons</taxon>
        <taxon>Gunneridae</taxon>
        <taxon>Pentapetalae</taxon>
        <taxon>asterids</taxon>
        <taxon>lamiids</taxon>
        <taxon>Lamiales</taxon>
        <taxon>Phrymaceae</taxon>
        <taxon>Erythranthe</taxon>
    </lineage>
</organism>
<dbReference type="GO" id="GO:0005737">
    <property type="term" value="C:cytoplasm"/>
    <property type="evidence" value="ECO:0007669"/>
    <property type="project" value="UniProtKB-SubCell"/>
</dbReference>
<evidence type="ECO:0000256" key="7">
    <source>
        <dbReference type="SAM" id="MobiDB-lite"/>
    </source>
</evidence>
<dbReference type="Gene3D" id="3.30.40.10">
    <property type="entry name" value="Zinc/RING finger domain, C3HC4 (zinc finger)"/>
    <property type="match status" value="1"/>
</dbReference>
<dbReference type="InterPro" id="IPR017907">
    <property type="entry name" value="Znf_RING_CS"/>
</dbReference>
<dbReference type="GO" id="GO:0008270">
    <property type="term" value="F:zinc ion binding"/>
    <property type="evidence" value="ECO:0007669"/>
    <property type="project" value="UniProtKB-KW"/>
</dbReference>
<feature type="compositionally biased region" description="Low complexity" evidence="7">
    <location>
        <begin position="11"/>
        <end position="25"/>
    </location>
</feature>
<name>A0A022R7I4_ERYGU</name>
<evidence type="ECO:0000256" key="5">
    <source>
        <dbReference type="ARBA" id="ARBA00022833"/>
    </source>
</evidence>
<dbReference type="EMBL" id="KI630674">
    <property type="protein sequence ID" value="EYU34830.1"/>
    <property type="molecule type" value="Genomic_DNA"/>
</dbReference>
<keyword evidence="10" id="KW-1185">Reference proteome</keyword>
<keyword evidence="4 6" id="KW-0863">Zinc-finger</keyword>
<evidence type="ECO:0000313" key="10">
    <source>
        <dbReference type="Proteomes" id="UP000030748"/>
    </source>
</evidence>
<keyword evidence="5" id="KW-0862">Zinc</keyword>
<keyword evidence="3" id="KW-0479">Metal-binding</keyword>
<feature type="region of interest" description="Disordered" evidence="7">
    <location>
        <begin position="1"/>
        <end position="95"/>
    </location>
</feature>
<feature type="region of interest" description="Disordered" evidence="7">
    <location>
        <begin position="110"/>
        <end position="133"/>
    </location>
</feature>
<accession>A0A022R7I4</accession>
<dbReference type="STRING" id="4155.A0A022R7I4"/>
<proteinExistence type="predicted"/>
<gene>
    <name evidence="9" type="ORF">MIMGU_mgv1a002265mg</name>
</gene>
<dbReference type="SMART" id="SM00184">
    <property type="entry name" value="RING"/>
    <property type="match status" value="1"/>
</dbReference>
<dbReference type="eggNOG" id="KOG2164">
    <property type="taxonomic scope" value="Eukaryota"/>
</dbReference>
<dbReference type="PANTHER" id="PTHR12983">
    <property type="entry name" value="RING FINGER 10 FAMILY MEMBER"/>
    <property type="match status" value="1"/>
</dbReference>
<feature type="domain" description="RING-type" evidence="8">
    <location>
        <begin position="182"/>
        <end position="228"/>
    </location>
</feature>
<dbReference type="Proteomes" id="UP000030748">
    <property type="component" value="Unassembled WGS sequence"/>
</dbReference>
<dbReference type="PROSITE" id="PS50089">
    <property type="entry name" value="ZF_RING_2"/>
    <property type="match status" value="1"/>
</dbReference>
<evidence type="ECO:0000259" key="8">
    <source>
        <dbReference type="PROSITE" id="PS50089"/>
    </source>
</evidence>
<evidence type="ECO:0000256" key="4">
    <source>
        <dbReference type="ARBA" id="ARBA00022771"/>
    </source>
</evidence>
<sequence>MSILPSLNPGSTSSSDLPSQSSSTSNHGFLYSNSLPQPHQIPDSPPPPHHLSGQVAPAAHTSVGSSEQAEPWKSHQGAVSSSPRTSSGHSSAGKKAQMFNGNHLLNFQYDPLPVSRPQSRTPPPRRQQKRKPYNKDLFLQANYRFVVLDSGNYAAESMDPDKMLCWENIICLKYSTPSHVQCPICLDDPLCPQITSCGHIFCFPCILQYFSMDEDHLKDECWKKCPLCFTMISSKDLYTVRIENVKQYHVGDEIEFVLLTRQKGSFSSSLKNSGSVDIEEDILRSFSKFTLTSDVELSVREAMSDLDSWIARADSGLVDDIEKLPYVCAAMKHLEQRKKYWNKFRISRGDKASASFDGTPPSAIAEANYSANGFVQGAISRNKSDKSGSFVKSSISKVAGELCTPQVAGFSESLQDHDRSPNSSQTLSNGIKERKDGDAYNFYQAVDGQHIILHPLSMRCVLHHYGSYEGLPNRITGKILQLETVTQSEAIRRRYRFLSHFSLTTTFQLCEINLADTLPAESTSPFMDEIKNREKQRKQLAKKELKDKIKAEAESSQFVHVPYYSYEDTPSFSMDDFEALGTSAVASSSSSRPLTIGEKHSFSNVARLGFAAAHDSPSLKFDEIQTALEMDKPDESSSTIGSRNVGGASFANITSRAKKVEVPPQIPSKGNEVVKKGKKATRILMSTAGGRRY</sequence>
<evidence type="ECO:0000256" key="2">
    <source>
        <dbReference type="ARBA" id="ARBA00022490"/>
    </source>
</evidence>
<dbReference type="GO" id="GO:0000976">
    <property type="term" value="F:transcription cis-regulatory region binding"/>
    <property type="evidence" value="ECO:0000318"/>
    <property type="project" value="GO_Central"/>
</dbReference>
<dbReference type="PROSITE" id="PS00518">
    <property type="entry name" value="ZF_RING_1"/>
    <property type="match status" value="1"/>
</dbReference>
<feature type="region of interest" description="Disordered" evidence="7">
    <location>
        <begin position="412"/>
        <end position="431"/>
    </location>
</feature>
<dbReference type="InterPro" id="IPR013083">
    <property type="entry name" value="Znf_RING/FYVE/PHD"/>
</dbReference>
<dbReference type="Pfam" id="PF00097">
    <property type="entry name" value="zf-C3HC4"/>
    <property type="match status" value="1"/>
</dbReference>
<dbReference type="AlphaFoldDB" id="A0A022R7I4"/>
<dbReference type="InterPro" id="IPR039739">
    <property type="entry name" value="MAG2/RNF10"/>
</dbReference>
<feature type="compositionally biased region" description="Low complexity" evidence="7">
    <location>
        <begin position="80"/>
        <end position="91"/>
    </location>
</feature>
<dbReference type="CDD" id="cd16536">
    <property type="entry name" value="RING-HC_RNF10"/>
    <property type="match status" value="1"/>
</dbReference>
<dbReference type="GO" id="GO:0045944">
    <property type="term" value="P:positive regulation of transcription by RNA polymerase II"/>
    <property type="evidence" value="ECO:0000318"/>
    <property type="project" value="GO_Central"/>
</dbReference>
<dbReference type="SUPFAM" id="SSF57850">
    <property type="entry name" value="RING/U-box"/>
    <property type="match status" value="1"/>
</dbReference>
<evidence type="ECO:0000256" key="3">
    <source>
        <dbReference type="ARBA" id="ARBA00022723"/>
    </source>
</evidence>